<sequence length="200" mass="22207">MSRLSGATVVLFGAIAEGRQLWQQAFASAPRLQSSPKPLLEEDRRLMHLPEEFLGQGYDMLELVGRDEVKLNFMLDSGLTTSIICPDKADQLELLGRTLQVPGRIPTVALDDLCFHTGLQVGPLKPFVMDFPQRRIADSMNIQIDGMLGMEFYERFVVEVDSSALRLYQADSGERLAVAGNMVSLTTGVLLQNSHFLQHA</sequence>
<evidence type="ECO:0000313" key="2">
    <source>
        <dbReference type="Proteomes" id="UP000649617"/>
    </source>
</evidence>
<dbReference type="Proteomes" id="UP000649617">
    <property type="component" value="Unassembled WGS sequence"/>
</dbReference>
<dbReference type="EMBL" id="CAJNIZ010008682">
    <property type="protein sequence ID" value="CAE7270300.1"/>
    <property type="molecule type" value="Genomic_DNA"/>
</dbReference>
<keyword evidence="2" id="KW-1185">Reference proteome</keyword>
<gene>
    <name evidence="1" type="ORF">SPIL2461_LOCUS5926</name>
</gene>
<protein>
    <recommendedName>
        <fullName evidence="3">Peptidase A2 domain-containing protein</fullName>
    </recommendedName>
</protein>
<evidence type="ECO:0000313" key="1">
    <source>
        <dbReference type="EMBL" id="CAE7270300.1"/>
    </source>
</evidence>
<dbReference type="Pfam" id="PF13650">
    <property type="entry name" value="Asp_protease_2"/>
    <property type="match status" value="1"/>
</dbReference>
<comment type="caution">
    <text evidence="1">The sequence shown here is derived from an EMBL/GenBank/DDBJ whole genome shotgun (WGS) entry which is preliminary data.</text>
</comment>
<evidence type="ECO:0008006" key="3">
    <source>
        <dbReference type="Google" id="ProtNLM"/>
    </source>
</evidence>
<accession>A0A812MZ72</accession>
<organism evidence="1 2">
    <name type="scientific">Symbiodinium pilosum</name>
    <name type="common">Dinoflagellate</name>
    <dbReference type="NCBI Taxonomy" id="2952"/>
    <lineage>
        <taxon>Eukaryota</taxon>
        <taxon>Sar</taxon>
        <taxon>Alveolata</taxon>
        <taxon>Dinophyceae</taxon>
        <taxon>Suessiales</taxon>
        <taxon>Symbiodiniaceae</taxon>
        <taxon>Symbiodinium</taxon>
    </lineage>
</organism>
<name>A0A812MZ72_SYMPI</name>
<reference evidence="1" key="1">
    <citation type="submission" date="2021-02" db="EMBL/GenBank/DDBJ databases">
        <authorList>
            <person name="Dougan E. K."/>
            <person name="Rhodes N."/>
            <person name="Thang M."/>
            <person name="Chan C."/>
        </authorList>
    </citation>
    <scope>NUCLEOTIDE SEQUENCE</scope>
</reference>
<dbReference type="OrthoDB" id="425248at2759"/>
<proteinExistence type="predicted"/>
<dbReference type="AlphaFoldDB" id="A0A812MZ72"/>
<dbReference type="Gene3D" id="2.40.70.10">
    <property type="entry name" value="Acid Proteases"/>
    <property type="match status" value="1"/>
</dbReference>
<dbReference type="InterPro" id="IPR021109">
    <property type="entry name" value="Peptidase_aspartic_dom_sf"/>
</dbReference>